<evidence type="ECO:0000256" key="4">
    <source>
        <dbReference type="ARBA" id="ARBA00023163"/>
    </source>
</evidence>
<evidence type="ECO:0000259" key="5">
    <source>
        <dbReference type="Pfam" id="PF04542"/>
    </source>
</evidence>
<organism evidence="7 8">
    <name type="scientific">Nocardioides baculatus</name>
    <dbReference type="NCBI Taxonomy" id="2801337"/>
    <lineage>
        <taxon>Bacteria</taxon>
        <taxon>Bacillati</taxon>
        <taxon>Actinomycetota</taxon>
        <taxon>Actinomycetes</taxon>
        <taxon>Propionibacteriales</taxon>
        <taxon>Nocardioidaceae</taxon>
        <taxon>Nocardioides</taxon>
    </lineage>
</organism>
<keyword evidence="2" id="KW-0805">Transcription regulation</keyword>
<evidence type="ECO:0000256" key="2">
    <source>
        <dbReference type="ARBA" id="ARBA00023015"/>
    </source>
</evidence>
<dbReference type="SUPFAM" id="SSF88946">
    <property type="entry name" value="Sigma2 domain of RNA polymerase sigma factors"/>
    <property type="match status" value="1"/>
</dbReference>
<feature type="domain" description="RNA polymerase sigma-70 region 2" evidence="5">
    <location>
        <begin position="26"/>
        <end position="93"/>
    </location>
</feature>
<feature type="domain" description="RNA polymerase sigma factor 70 region 4 type 2" evidence="6">
    <location>
        <begin position="123"/>
        <end position="175"/>
    </location>
</feature>
<evidence type="ECO:0000313" key="7">
    <source>
        <dbReference type="EMBL" id="MBL0746814.1"/>
    </source>
</evidence>
<dbReference type="PANTHER" id="PTHR43133:SF66">
    <property type="entry name" value="ECF RNA POLYMERASE SIGMA FACTOR SIGK"/>
    <property type="match status" value="1"/>
</dbReference>
<evidence type="ECO:0000256" key="1">
    <source>
        <dbReference type="ARBA" id="ARBA00010641"/>
    </source>
</evidence>
<dbReference type="Gene3D" id="1.10.1740.10">
    <property type="match status" value="1"/>
</dbReference>
<protein>
    <submittedName>
        <fullName evidence="7">RNA polymerase sigma factor</fullName>
    </submittedName>
</protein>
<dbReference type="InterPro" id="IPR013249">
    <property type="entry name" value="RNA_pol_sigma70_r4_t2"/>
</dbReference>
<dbReference type="InterPro" id="IPR013324">
    <property type="entry name" value="RNA_pol_sigma_r3/r4-like"/>
</dbReference>
<sequence>MPGPDPLDAAVERMCDGDEGAFRTVYREVHPALLRYLTVLVGSSDAEDVASEAWAQAFRDLDRFRGDADGFRGWVTTIGRNRAFDHLRSSRRRPTDERSVEDYVDLLDDADVEGDSLGRVHSEAALALVSSLPRDQAEAIMLRTVLGFDAVTAGQILGKSPGAVRAASFRGLRQLAKKIDRHP</sequence>
<reference evidence="7 8" key="1">
    <citation type="submission" date="2021-01" db="EMBL/GenBank/DDBJ databases">
        <title>Genome seq and assembly of Nocardiodes sp. G10.</title>
        <authorList>
            <person name="Chhetri G."/>
        </authorList>
    </citation>
    <scope>NUCLEOTIDE SEQUENCE [LARGE SCALE GENOMIC DNA]</scope>
    <source>
        <strain evidence="7 8">G10</strain>
    </source>
</reference>
<accession>A0ABS1L555</accession>
<evidence type="ECO:0000313" key="8">
    <source>
        <dbReference type="Proteomes" id="UP000636918"/>
    </source>
</evidence>
<keyword evidence="3" id="KW-0731">Sigma factor</keyword>
<dbReference type="InterPro" id="IPR039425">
    <property type="entry name" value="RNA_pol_sigma-70-like"/>
</dbReference>
<dbReference type="Pfam" id="PF08281">
    <property type="entry name" value="Sigma70_r4_2"/>
    <property type="match status" value="1"/>
</dbReference>
<dbReference type="EMBL" id="JAERSG010000001">
    <property type="protein sequence ID" value="MBL0746814.1"/>
    <property type="molecule type" value="Genomic_DNA"/>
</dbReference>
<keyword evidence="4" id="KW-0804">Transcription</keyword>
<evidence type="ECO:0000259" key="6">
    <source>
        <dbReference type="Pfam" id="PF08281"/>
    </source>
</evidence>
<dbReference type="NCBIfam" id="TIGR02937">
    <property type="entry name" value="sigma70-ECF"/>
    <property type="match status" value="1"/>
</dbReference>
<dbReference type="Pfam" id="PF04542">
    <property type="entry name" value="Sigma70_r2"/>
    <property type="match status" value="1"/>
</dbReference>
<dbReference type="SUPFAM" id="SSF88659">
    <property type="entry name" value="Sigma3 and sigma4 domains of RNA polymerase sigma factors"/>
    <property type="match status" value="1"/>
</dbReference>
<dbReference type="RefSeq" id="WP_201933740.1">
    <property type="nucleotide sequence ID" value="NZ_JAERSG010000001.1"/>
</dbReference>
<dbReference type="InterPro" id="IPR013325">
    <property type="entry name" value="RNA_pol_sigma_r2"/>
</dbReference>
<name>A0ABS1L555_9ACTN</name>
<comment type="similarity">
    <text evidence="1">Belongs to the sigma-70 factor family. ECF subfamily.</text>
</comment>
<dbReference type="InterPro" id="IPR036388">
    <property type="entry name" value="WH-like_DNA-bd_sf"/>
</dbReference>
<comment type="caution">
    <text evidence="7">The sequence shown here is derived from an EMBL/GenBank/DDBJ whole genome shotgun (WGS) entry which is preliminary data.</text>
</comment>
<keyword evidence="8" id="KW-1185">Reference proteome</keyword>
<dbReference type="InterPro" id="IPR007627">
    <property type="entry name" value="RNA_pol_sigma70_r2"/>
</dbReference>
<dbReference type="Gene3D" id="1.10.10.10">
    <property type="entry name" value="Winged helix-like DNA-binding domain superfamily/Winged helix DNA-binding domain"/>
    <property type="match status" value="1"/>
</dbReference>
<gene>
    <name evidence="7" type="ORF">JI751_04260</name>
</gene>
<dbReference type="InterPro" id="IPR014284">
    <property type="entry name" value="RNA_pol_sigma-70_dom"/>
</dbReference>
<evidence type="ECO:0000256" key="3">
    <source>
        <dbReference type="ARBA" id="ARBA00023082"/>
    </source>
</evidence>
<dbReference type="PANTHER" id="PTHR43133">
    <property type="entry name" value="RNA POLYMERASE ECF-TYPE SIGMA FACTO"/>
    <property type="match status" value="1"/>
</dbReference>
<proteinExistence type="inferred from homology"/>
<dbReference type="Proteomes" id="UP000636918">
    <property type="component" value="Unassembled WGS sequence"/>
</dbReference>